<dbReference type="Proteomes" id="UP001060336">
    <property type="component" value="Chromosome"/>
</dbReference>
<dbReference type="EMBL" id="CP102480">
    <property type="protein sequence ID" value="UUX48324.1"/>
    <property type="molecule type" value="Genomic_DNA"/>
</dbReference>
<dbReference type="InterPro" id="IPR038696">
    <property type="entry name" value="IalB_sf"/>
</dbReference>
<reference evidence="2" key="1">
    <citation type="submission" date="2022-08" db="EMBL/GenBank/DDBJ databases">
        <title>Nisaea acidiphila sp. nov., isolated from a marine algal debris and emended description of the genus Nisaea Urios et al. 2008.</title>
        <authorList>
            <person name="Kwon K."/>
        </authorList>
    </citation>
    <scope>NUCLEOTIDE SEQUENCE</scope>
    <source>
        <strain evidence="2">MEBiC11861</strain>
    </source>
</reference>
<keyword evidence="1" id="KW-0732">Signal</keyword>
<name>A0A9J7APP5_9PROT</name>
<evidence type="ECO:0000313" key="2">
    <source>
        <dbReference type="EMBL" id="UUX48324.1"/>
    </source>
</evidence>
<dbReference type="AlphaFoldDB" id="A0A9J7APP5"/>
<dbReference type="InterPro" id="IPR010642">
    <property type="entry name" value="Invasion_prot_B"/>
</dbReference>
<protein>
    <submittedName>
        <fullName evidence="2">Invasion associated locus B family protein</fullName>
    </submittedName>
</protein>
<organism evidence="2 3">
    <name type="scientific">Nisaea acidiphila</name>
    <dbReference type="NCBI Taxonomy" id="1862145"/>
    <lineage>
        <taxon>Bacteria</taxon>
        <taxon>Pseudomonadati</taxon>
        <taxon>Pseudomonadota</taxon>
        <taxon>Alphaproteobacteria</taxon>
        <taxon>Rhodospirillales</taxon>
        <taxon>Thalassobaculaceae</taxon>
        <taxon>Nisaea</taxon>
    </lineage>
</organism>
<gene>
    <name evidence="2" type="ORF">NUH88_12965</name>
</gene>
<dbReference type="Gene3D" id="2.60.40.1880">
    <property type="entry name" value="Invasion associated locus B (IalB) protein"/>
    <property type="match status" value="1"/>
</dbReference>
<feature type="chain" id="PRO_5039892779" evidence="1">
    <location>
        <begin position="30"/>
        <end position="176"/>
    </location>
</feature>
<feature type="signal peptide" evidence="1">
    <location>
        <begin position="1"/>
        <end position="29"/>
    </location>
</feature>
<keyword evidence="3" id="KW-1185">Reference proteome</keyword>
<proteinExistence type="predicted"/>
<accession>A0A9J7APP5</accession>
<dbReference type="RefSeq" id="WP_257766832.1">
    <property type="nucleotide sequence ID" value="NZ_CP102480.1"/>
</dbReference>
<dbReference type="KEGG" id="naci:NUH88_12965"/>
<sequence length="176" mass="19206">MAGSGPMTHFRSFWLGAVLALGIAGVAQAQEPQTIGRNNDWIAYTYKSGGKTVCYMASTPLKAEGNYSKRGHIYALVTHHPDAESRGEFSIVTGYTYKTDSEVDVEIGSRTYKLFTDKDRAWAPDGKTDGSIVSAMIKGSKMVVKGVSSRGTRTTDTYSLRGFTATKKLIDKTCRK</sequence>
<dbReference type="Pfam" id="PF06776">
    <property type="entry name" value="IalB"/>
    <property type="match status" value="1"/>
</dbReference>
<evidence type="ECO:0000256" key="1">
    <source>
        <dbReference type="SAM" id="SignalP"/>
    </source>
</evidence>
<evidence type="ECO:0000313" key="3">
    <source>
        <dbReference type="Proteomes" id="UP001060336"/>
    </source>
</evidence>